<dbReference type="Pfam" id="PF08596">
    <property type="entry name" value="Lgl_C"/>
    <property type="match status" value="1"/>
</dbReference>
<organism evidence="2 3">
    <name type="scientific">Ilyodon furcidens</name>
    <name type="common">goldbreast splitfin</name>
    <dbReference type="NCBI Taxonomy" id="33524"/>
    <lineage>
        <taxon>Eukaryota</taxon>
        <taxon>Metazoa</taxon>
        <taxon>Chordata</taxon>
        <taxon>Craniata</taxon>
        <taxon>Vertebrata</taxon>
        <taxon>Euteleostomi</taxon>
        <taxon>Actinopterygii</taxon>
        <taxon>Neopterygii</taxon>
        <taxon>Teleostei</taxon>
        <taxon>Neoteleostei</taxon>
        <taxon>Acanthomorphata</taxon>
        <taxon>Ovalentaria</taxon>
        <taxon>Atherinomorphae</taxon>
        <taxon>Cyprinodontiformes</taxon>
        <taxon>Goodeidae</taxon>
        <taxon>Ilyodon</taxon>
    </lineage>
</organism>
<gene>
    <name evidence="2" type="primary">LLGL1_2</name>
    <name evidence="2" type="ORF">ILYODFUR_010972</name>
</gene>
<reference evidence="2 3" key="1">
    <citation type="submission" date="2021-06" db="EMBL/GenBank/DDBJ databases">
        <authorList>
            <person name="Palmer J.M."/>
        </authorList>
    </citation>
    <scope>NUCLEOTIDE SEQUENCE [LARGE SCALE GENOMIC DNA]</scope>
    <source>
        <strain evidence="3">if_2019</strain>
        <tissue evidence="2">Muscle</tissue>
    </source>
</reference>
<name>A0ABV0SK73_9TELE</name>
<accession>A0ABV0SK73</accession>
<feature type="non-terminal residue" evidence="2">
    <location>
        <position position="1"/>
    </location>
</feature>
<dbReference type="InterPro" id="IPR013905">
    <property type="entry name" value="Lgl_C_dom"/>
</dbReference>
<feature type="domain" description="Lethal giant larvae (Lgl)-like C-terminal" evidence="1">
    <location>
        <begin position="94"/>
        <end position="210"/>
    </location>
</feature>
<dbReference type="PANTHER" id="PTHR10241:SF21">
    <property type="entry name" value="LETHAL(2) GIANT LARVAE PROTEIN HOMOLOG 1"/>
    <property type="match status" value="1"/>
</dbReference>
<sequence>THHGPTLWAGTNSGSVYAYALEVPGVGSGRVCERAGASEGSACVEAVLGKEIQLMHRAPVVSISVLDGRGKPLPDPYEASQDLAIAPDMTNAHSVLIASEEQLKVFSLPKVSAKTKFKLTAHEGCRVRKVALVLFNSAAQEDYSEHALVCLTNLGDMHLFTIPGLRPQVRYDCIRKEDISGIASCVFTKNGQGFYLISPSEYERFSLSAKVLTEPLCSVQLDRPLESTATSPGVVGSSNRIRRIEAAWPSHLQQVSIVMVQRCTRRPTEPTETKRVRLRVRLITLRSFQNSDHASQGGLVLSGFRGNH</sequence>
<evidence type="ECO:0000313" key="3">
    <source>
        <dbReference type="Proteomes" id="UP001482620"/>
    </source>
</evidence>
<keyword evidence="3" id="KW-1185">Reference proteome</keyword>
<dbReference type="Proteomes" id="UP001482620">
    <property type="component" value="Unassembled WGS sequence"/>
</dbReference>
<evidence type="ECO:0000259" key="1">
    <source>
        <dbReference type="Pfam" id="PF08596"/>
    </source>
</evidence>
<proteinExistence type="predicted"/>
<evidence type="ECO:0000313" key="2">
    <source>
        <dbReference type="EMBL" id="MEQ2220965.1"/>
    </source>
</evidence>
<dbReference type="PANTHER" id="PTHR10241">
    <property type="entry name" value="LETHAL 2 GIANT LARVAE PROTEIN"/>
    <property type="match status" value="1"/>
</dbReference>
<dbReference type="EMBL" id="JAHRIQ010000815">
    <property type="protein sequence ID" value="MEQ2220965.1"/>
    <property type="molecule type" value="Genomic_DNA"/>
</dbReference>
<protein>
    <submittedName>
        <fullName evidence="2">Lethal(2) giant larvae protein 1</fullName>
    </submittedName>
</protein>
<comment type="caution">
    <text evidence="2">The sequence shown here is derived from an EMBL/GenBank/DDBJ whole genome shotgun (WGS) entry which is preliminary data.</text>
</comment>